<name>A0A8W8KNV8_MAGGI</name>
<keyword evidence="2" id="KW-0472">Membrane</keyword>
<dbReference type="AlphaFoldDB" id="A0A8W8KNV8"/>
<evidence type="ECO:0000313" key="4">
    <source>
        <dbReference type="Proteomes" id="UP000005408"/>
    </source>
</evidence>
<keyword evidence="2" id="KW-1133">Transmembrane helix</keyword>
<proteinExistence type="predicted"/>
<reference evidence="3" key="1">
    <citation type="submission" date="2022-08" db="UniProtKB">
        <authorList>
            <consortium name="EnsemblMetazoa"/>
        </authorList>
    </citation>
    <scope>IDENTIFICATION</scope>
    <source>
        <strain evidence="3">05x7-T-G4-1.051#20</strain>
    </source>
</reference>
<protein>
    <submittedName>
        <fullName evidence="3">Uncharacterized protein</fullName>
    </submittedName>
</protein>
<feature type="region of interest" description="Disordered" evidence="1">
    <location>
        <begin position="454"/>
        <end position="523"/>
    </location>
</feature>
<evidence type="ECO:0000313" key="3">
    <source>
        <dbReference type="EnsemblMetazoa" id="G24297.12:cds"/>
    </source>
</evidence>
<dbReference type="Proteomes" id="UP000005408">
    <property type="component" value="Unassembled WGS sequence"/>
</dbReference>
<evidence type="ECO:0000256" key="2">
    <source>
        <dbReference type="SAM" id="Phobius"/>
    </source>
</evidence>
<dbReference type="EnsemblMetazoa" id="G24297.12">
    <property type="protein sequence ID" value="G24297.12:cds"/>
    <property type="gene ID" value="G24297"/>
</dbReference>
<feature type="compositionally biased region" description="Polar residues" evidence="1">
    <location>
        <begin position="508"/>
        <end position="523"/>
    </location>
</feature>
<sequence>MLKLSVTFKDDGCKGTYKPSPQESFMVNHTGAPLHTFCRDMSFSGWDYDHPVEVCVKVTDYKIDCSQKLEYRKGTNWGKPTKSCDCNDDVGTIPIFCTFERLYIRILGDKQSENTRVLYTVYSGKEKPQNSDPKSSLIVVFLGTTLLTALFFTSCIFGYYMRHGRAPQHRNHEEVATYNPSQQPQININHCYHPGTYIIKVIQFQIRTCLQIRTLATDSPPLPLYKGTACQHRGLNSGAVSFQITPPLTHLLRTRVTFGEGSCDGPFTLTPLENLTITHVTSTTASGFCQDLIFSGWDSINSQQREVCVKLIKNQLQCPQRLEYRVRDYDASPSKLYDCDDSPGQTPVYCTFDRLYVRMNSDGLERKTSRVTYTVYSGREQNTDFSFDYNSTSSSSYVAIIIGVLGLLVAIVVPVCCIRLKKARDMENQNRVVTYRRNQQPKVVHHYHQVDNHRNQDALPGSEPVSRQNNPPHGYTPPARSFNQFVGYPPSGAPTEYQLSPRPHLISPHTSLSEQQQSTVTFL</sequence>
<organism evidence="3 4">
    <name type="scientific">Magallana gigas</name>
    <name type="common">Pacific oyster</name>
    <name type="synonym">Crassostrea gigas</name>
    <dbReference type="NCBI Taxonomy" id="29159"/>
    <lineage>
        <taxon>Eukaryota</taxon>
        <taxon>Metazoa</taxon>
        <taxon>Spiralia</taxon>
        <taxon>Lophotrochozoa</taxon>
        <taxon>Mollusca</taxon>
        <taxon>Bivalvia</taxon>
        <taxon>Autobranchia</taxon>
        <taxon>Pteriomorphia</taxon>
        <taxon>Ostreida</taxon>
        <taxon>Ostreoidea</taxon>
        <taxon>Ostreidae</taxon>
        <taxon>Magallana</taxon>
    </lineage>
</organism>
<feature type="transmembrane region" description="Helical" evidence="2">
    <location>
        <begin position="397"/>
        <end position="418"/>
    </location>
</feature>
<accession>A0A8W8KNV8</accession>
<evidence type="ECO:0000256" key="1">
    <source>
        <dbReference type="SAM" id="MobiDB-lite"/>
    </source>
</evidence>
<keyword evidence="2" id="KW-0812">Transmembrane</keyword>
<keyword evidence="4" id="KW-1185">Reference proteome</keyword>
<feature type="transmembrane region" description="Helical" evidence="2">
    <location>
        <begin position="137"/>
        <end position="161"/>
    </location>
</feature>